<comment type="caution">
    <text evidence="4">The sequence shown here is derived from an EMBL/GenBank/DDBJ whole genome shotgun (WGS) entry which is preliminary data.</text>
</comment>
<feature type="repeat" description="PPR" evidence="2">
    <location>
        <begin position="508"/>
        <end position="542"/>
    </location>
</feature>
<keyword evidence="3" id="KW-0472">Membrane</keyword>
<evidence type="ECO:0000256" key="3">
    <source>
        <dbReference type="SAM" id="Phobius"/>
    </source>
</evidence>
<feature type="repeat" description="PPR" evidence="2">
    <location>
        <begin position="178"/>
        <end position="212"/>
    </location>
</feature>
<dbReference type="InterPro" id="IPR011990">
    <property type="entry name" value="TPR-like_helical_dom_sf"/>
</dbReference>
<dbReference type="Pfam" id="PF01535">
    <property type="entry name" value="PPR"/>
    <property type="match status" value="5"/>
</dbReference>
<dbReference type="FunFam" id="1.25.40.10:FF:001096">
    <property type="entry name" value="Pentatricopeptide repeat-containing protein"/>
    <property type="match status" value="1"/>
</dbReference>
<feature type="repeat" description="PPR" evidence="2">
    <location>
        <begin position="279"/>
        <end position="313"/>
    </location>
</feature>
<evidence type="ECO:0000313" key="5">
    <source>
        <dbReference type="Proteomes" id="UP001428341"/>
    </source>
</evidence>
<gene>
    <name evidence="4" type="ORF">WN944_010064</name>
</gene>
<protein>
    <recommendedName>
        <fullName evidence="6">Pentatricopeptide repeat-containing protein</fullName>
    </recommendedName>
</protein>
<sequence length="863" mass="96972">MSFHGDFIKHHQRILRLLKTCSRAPSLRSTKPLHALTVTAGPNPDQPIFLYNSIISLYASLGEPVTARKLFDKMPDRNVVSFNSIISAYSRCGYVEDALRMFLYMINRGFEPTQFTFGGLLSCDSLNPVEGAQLQASVLKNGLFCADAFVGTALLGLYGRHGCFYEVVSVFEDMPRKSLVTWNSIVSILGKHGFVEDCMFLFCELVRSEVALTESSFVGVIHGLSNEQDLEFGEQIHGLVIKNGFDYELLVANSLVNMYFQCAGICSAEKMFKDLAIRDVVSWNTIIGALAESENFGKALELYLRMSVDIVFPNQTTFVYVINSCAGLQNSILGKSIHAKVIKNALECDVFVGSALVDFYAKCDNLEGAHLCFSEISNKNIVSWNALILGYASKSSPTSIFLLIELLQLGYQPNEFTFSHVLRSSLAFELLQLHCLIIRMGYENYEYVLGSLMMSYAKSGLISDALAFVTALNIPRAVVPANIIAGIYNRTGQYNETVKLLSQLERPDIVSWNIVIAACAHNGDYKEVLELFKYMRAARIYPDNYTFVSLLSACSKLCNLALGSSLHGLIKKTEIISSDTFVCNMLIDMYGKCGSIGSSVKIFNEMTDRNVITWTALISALGLNGFAQRALERFREMEFLGFKPDRVALIAVLTACRHGGLVREGMELFERMNRSYGVEPEMDHYHCVVDLLVRYGHLKEAEKIITTMPFPPNALIWRTFLEGCQSIYEIFNTLRCNQGRIAFYLIFYCPKVRDGGQDSLFLIPRDNLRAIYESDSLNNPMDSHWMASQTACRVLMLFFVVLLILLLILRSEARSLKQTRIDSRLLLNDLGYDKYKLEYFRHESIFDSGTRRVSPGGPDPNHN</sequence>
<reference evidence="4 5" key="1">
    <citation type="submission" date="2024-05" db="EMBL/GenBank/DDBJ databases">
        <title>Haplotype-resolved chromosome-level genome assembly of Huyou (Citrus changshanensis).</title>
        <authorList>
            <person name="Miao C."/>
            <person name="Chen W."/>
            <person name="Wu Y."/>
            <person name="Wang L."/>
            <person name="Zhao S."/>
            <person name="Grierson D."/>
            <person name="Xu C."/>
            <person name="Chen K."/>
        </authorList>
    </citation>
    <scope>NUCLEOTIDE SEQUENCE [LARGE SCALE GENOMIC DNA]</scope>
    <source>
        <strain evidence="4">01-14</strain>
        <tissue evidence="4">Leaf</tissue>
    </source>
</reference>
<dbReference type="NCBIfam" id="TIGR00756">
    <property type="entry name" value="PPR"/>
    <property type="match status" value="7"/>
</dbReference>
<feature type="transmembrane region" description="Helical" evidence="3">
    <location>
        <begin position="785"/>
        <end position="809"/>
    </location>
</feature>
<dbReference type="FunFam" id="1.25.40.10:FF:000285">
    <property type="entry name" value="Pentatricopeptide repeat-containing protein, chloroplastic"/>
    <property type="match status" value="1"/>
</dbReference>
<keyword evidence="5" id="KW-1185">Reference proteome</keyword>
<feature type="repeat" description="PPR" evidence="2">
    <location>
        <begin position="579"/>
        <end position="609"/>
    </location>
</feature>
<evidence type="ECO:0000256" key="2">
    <source>
        <dbReference type="PROSITE-ProRule" id="PRU00708"/>
    </source>
</evidence>
<feature type="repeat" description="PPR" evidence="2">
    <location>
        <begin position="610"/>
        <end position="644"/>
    </location>
</feature>
<dbReference type="Gene3D" id="1.25.40.10">
    <property type="entry name" value="Tetratricopeptide repeat domain"/>
    <property type="match status" value="6"/>
</dbReference>
<dbReference type="InterPro" id="IPR046960">
    <property type="entry name" value="PPR_At4g14850-like_plant"/>
</dbReference>
<name>A0AAP0QWR7_9ROSI</name>
<dbReference type="PANTHER" id="PTHR47926">
    <property type="entry name" value="PENTATRICOPEPTIDE REPEAT-CONTAINING PROTEIN"/>
    <property type="match status" value="1"/>
</dbReference>
<dbReference type="GO" id="GO:0009451">
    <property type="term" value="P:RNA modification"/>
    <property type="evidence" value="ECO:0007669"/>
    <property type="project" value="InterPro"/>
</dbReference>
<keyword evidence="3" id="KW-0812">Transmembrane</keyword>
<organism evidence="4 5">
    <name type="scientific">Citrus x changshan-huyou</name>
    <dbReference type="NCBI Taxonomy" id="2935761"/>
    <lineage>
        <taxon>Eukaryota</taxon>
        <taxon>Viridiplantae</taxon>
        <taxon>Streptophyta</taxon>
        <taxon>Embryophyta</taxon>
        <taxon>Tracheophyta</taxon>
        <taxon>Spermatophyta</taxon>
        <taxon>Magnoliopsida</taxon>
        <taxon>eudicotyledons</taxon>
        <taxon>Gunneridae</taxon>
        <taxon>Pentapetalae</taxon>
        <taxon>rosids</taxon>
        <taxon>malvids</taxon>
        <taxon>Sapindales</taxon>
        <taxon>Rutaceae</taxon>
        <taxon>Aurantioideae</taxon>
        <taxon>Citrus</taxon>
    </lineage>
</organism>
<keyword evidence="3" id="KW-1133">Transmembrane helix</keyword>
<dbReference type="PANTHER" id="PTHR47926:SF423">
    <property type="entry name" value="REPEAT-CONTAINING PROTEIN, PUTATIVE-RELATED"/>
    <property type="match status" value="1"/>
</dbReference>
<evidence type="ECO:0000313" key="4">
    <source>
        <dbReference type="EMBL" id="KAK9221637.1"/>
    </source>
</evidence>
<dbReference type="FunFam" id="1.25.40.10:FF:000073">
    <property type="entry name" value="Pentatricopeptide repeat-containing protein chloroplastic"/>
    <property type="match status" value="1"/>
</dbReference>
<dbReference type="GO" id="GO:0003723">
    <property type="term" value="F:RNA binding"/>
    <property type="evidence" value="ECO:0007669"/>
    <property type="project" value="InterPro"/>
</dbReference>
<proteinExistence type="predicted"/>
<dbReference type="AlphaFoldDB" id="A0AAP0QWR7"/>
<accession>A0AAP0QWR7</accession>
<dbReference type="FunFam" id="1.25.40.10:FF:000242">
    <property type="entry name" value="Pentatricopeptide repeat-containing protein"/>
    <property type="match status" value="1"/>
</dbReference>
<feature type="repeat" description="PPR" evidence="2">
    <location>
        <begin position="78"/>
        <end position="112"/>
    </location>
</feature>
<dbReference type="InterPro" id="IPR002885">
    <property type="entry name" value="PPR_rpt"/>
</dbReference>
<dbReference type="PROSITE" id="PS51375">
    <property type="entry name" value="PPR"/>
    <property type="match status" value="6"/>
</dbReference>
<dbReference type="Proteomes" id="UP001428341">
    <property type="component" value="Unassembled WGS sequence"/>
</dbReference>
<evidence type="ECO:0008006" key="6">
    <source>
        <dbReference type="Google" id="ProtNLM"/>
    </source>
</evidence>
<dbReference type="EMBL" id="JBCGBO010000002">
    <property type="protein sequence ID" value="KAK9221637.1"/>
    <property type="molecule type" value="Genomic_DNA"/>
</dbReference>
<dbReference type="Pfam" id="PF13041">
    <property type="entry name" value="PPR_2"/>
    <property type="match status" value="3"/>
</dbReference>
<keyword evidence="1" id="KW-0677">Repeat</keyword>
<evidence type="ECO:0000256" key="1">
    <source>
        <dbReference type="ARBA" id="ARBA00022737"/>
    </source>
</evidence>